<accession>A0ABZ1TWR5</accession>
<organism evidence="1 2">
    <name type="scientific">Kitasatospora purpeofusca</name>
    <dbReference type="NCBI Taxonomy" id="67352"/>
    <lineage>
        <taxon>Bacteria</taxon>
        <taxon>Bacillati</taxon>
        <taxon>Actinomycetota</taxon>
        <taxon>Actinomycetes</taxon>
        <taxon>Kitasatosporales</taxon>
        <taxon>Streptomycetaceae</taxon>
        <taxon>Kitasatospora</taxon>
    </lineage>
</organism>
<proteinExistence type="predicted"/>
<name>A0ABZ1TWR5_9ACTN</name>
<evidence type="ECO:0000313" key="2">
    <source>
        <dbReference type="Proteomes" id="UP001432222"/>
    </source>
</evidence>
<sequence>MITGHSLATRLRSLAARVPFDLAVRPGLDASAFPVPVPVPVPVPPTERELLHHLGGFSVPPVEVRLAGHPRQRSNPALPDLRQVVSDDGGGGLTWVDIAPDGTWGQVLMQYREGGLYVQAPSLAAWLDRLITTAEDLVDEVGFEDGVQPYADEFWDALHPDGPQLPLHPAPLLRTADTDPTLAALARHVPDNALLADLRDAAPGSHARFDRACGPHRLRRAADAPVFAAVPWDWQHDRPR</sequence>
<keyword evidence="2" id="KW-1185">Reference proteome</keyword>
<dbReference type="EMBL" id="CP108110">
    <property type="protein sequence ID" value="WUQ82381.1"/>
    <property type="molecule type" value="Genomic_DNA"/>
</dbReference>
<reference evidence="1" key="1">
    <citation type="submission" date="2022-10" db="EMBL/GenBank/DDBJ databases">
        <title>The complete genomes of actinobacterial strains from the NBC collection.</title>
        <authorList>
            <person name="Joergensen T.S."/>
            <person name="Alvarez Arevalo M."/>
            <person name="Sterndorff E.B."/>
            <person name="Faurdal D."/>
            <person name="Vuksanovic O."/>
            <person name="Mourched A.-S."/>
            <person name="Charusanti P."/>
            <person name="Shaw S."/>
            <person name="Blin K."/>
            <person name="Weber T."/>
        </authorList>
    </citation>
    <scope>NUCLEOTIDE SEQUENCE</scope>
    <source>
        <strain evidence="1">NBC_00222</strain>
    </source>
</reference>
<dbReference type="Proteomes" id="UP001432222">
    <property type="component" value="Chromosome"/>
</dbReference>
<protein>
    <submittedName>
        <fullName evidence="1">SMI1/KNR4 family protein</fullName>
    </submittedName>
</protein>
<evidence type="ECO:0000313" key="1">
    <source>
        <dbReference type="EMBL" id="WUQ82381.1"/>
    </source>
</evidence>
<dbReference type="RefSeq" id="WP_328953448.1">
    <property type="nucleotide sequence ID" value="NZ_CP108110.1"/>
</dbReference>
<gene>
    <name evidence="1" type="ORF">OHA16_04965</name>
</gene>